<comment type="caution">
    <text evidence="1">The sequence shown here is derived from an EMBL/GenBank/DDBJ whole genome shotgun (WGS) entry which is preliminary data.</text>
</comment>
<keyword evidence="2" id="KW-1185">Reference proteome</keyword>
<proteinExistence type="predicted"/>
<name>A0A502CMY3_9MICO</name>
<sequence>MKFTRKRAAAVATGAALTFIVGGVAFAYWSTTGSGTGSAATGNVVAVTIHATSTPVAGLYPGGPTQNVSGNFDNPNSGSVYVKQVTVAVDPTWSVGTTLPCTAADFTVTQPAVNNAEIASGTGVGAWGTATIKMNNLATNQDNCKGVTVPLVFSSN</sequence>
<dbReference type="OrthoDB" id="3790885at2"/>
<dbReference type="RefSeq" id="WP_140742896.1">
    <property type="nucleotide sequence ID" value="NZ_RCZM01000006.1"/>
</dbReference>
<gene>
    <name evidence="1" type="ORF">EAH86_16915</name>
</gene>
<evidence type="ECO:0000313" key="2">
    <source>
        <dbReference type="Proteomes" id="UP000317722"/>
    </source>
</evidence>
<dbReference type="EMBL" id="RCZM01000006">
    <property type="protein sequence ID" value="TPG13910.1"/>
    <property type="molecule type" value="Genomic_DNA"/>
</dbReference>
<evidence type="ECO:0000313" key="1">
    <source>
        <dbReference type="EMBL" id="TPG13910.1"/>
    </source>
</evidence>
<protein>
    <recommendedName>
        <fullName evidence="3">SipW-cognate class signal peptide</fullName>
    </recommendedName>
</protein>
<dbReference type="AlphaFoldDB" id="A0A502CMY3"/>
<accession>A0A502CMY3</accession>
<organism evidence="1 2">
    <name type="scientific">Pedococcus bigeumensis</name>
    <dbReference type="NCBI Taxonomy" id="433644"/>
    <lineage>
        <taxon>Bacteria</taxon>
        <taxon>Bacillati</taxon>
        <taxon>Actinomycetota</taxon>
        <taxon>Actinomycetes</taxon>
        <taxon>Micrococcales</taxon>
        <taxon>Intrasporangiaceae</taxon>
        <taxon>Pedococcus</taxon>
    </lineage>
</organism>
<reference evidence="1 2" key="1">
    <citation type="journal article" date="2019" name="Environ. Microbiol.">
        <title>Species interactions and distinct microbial communities in high Arctic permafrost affected cryosols are associated with the CH4 and CO2 gas fluxes.</title>
        <authorList>
            <person name="Altshuler I."/>
            <person name="Hamel J."/>
            <person name="Turney S."/>
            <person name="Magnuson E."/>
            <person name="Levesque R."/>
            <person name="Greer C."/>
            <person name="Whyte L.G."/>
        </authorList>
    </citation>
    <scope>NUCLEOTIDE SEQUENCE [LARGE SCALE GENOMIC DNA]</scope>
    <source>
        <strain evidence="1 2">S9.3A</strain>
    </source>
</reference>
<dbReference type="Proteomes" id="UP000317722">
    <property type="component" value="Unassembled WGS sequence"/>
</dbReference>
<evidence type="ECO:0008006" key="3">
    <source>
        <dbReference type="Google" id="ProtNLM"/>
    </source>
</evidence>